<keyword evidence="3" id="KW-0201">Cytochrome c-type biogenesis</keyword>
<proteinExistence type="predicted"/>
<evidence type="ECO:0000256" key="6">
    <source>
        <dbReference type="ARBA" id="ARBA00023136"/>
    </source>
</evidence>
<keyword evidence="4" id="KW-0067">ATP-binding</keyword>
<dbReference type="EMBL" id="JAASRM010000001">
    <property type="protein sequence ID" value="NIK87403.1"/>
    <property type="molecule type" value="Genomic_DNA"/>
</dbReference>
<dbReference type="InterPro" id="IPR027417">
    <property type="entry name" value="P-loop_NTPase"/>
</dbReference>
<dbReference type="GO" id="GO:0016887">
    <property type="term" value="F:ATP hydrolysis activity"/>
    <property type="evidence" value="ECO:0007669"/>
    <property type="project" value="InterPro"/>
</dbReference>
<dbReference type="Pfam" id="PF00005">
    <property type="entry name" value="ABC_tran"/>
    <property type="match status" value="1"/>
</dbReference>
<protein>
    <submittedName>
        <fullName evidence="8">Heme exporter protein A</fullName>
    </submittedName>
</protein>
<dbReference type="NCBIfam" id="TIGR01189">
    <property type="entry name" value="ccmA"/>
    <property type="match status" value="1"/>
</dbReference>
<gene>
    <name evidence="8" type="ORF">FHS83_000721</name>
</gene>
<dbReference type="GO" id="GO:0005524">
    <property type="term" value="F:ATP binding"/>
    <property type="evidence" value="ECO:0007669"/>
    <property type="project" value="UniProtKB-KW"/>
</dbReference>
<dbReference type="SMART" id="SM00382">
    <property type="entry name" value="AAA"/>
    <property type="match status" value="1"/>
</dbReference>
<evidence type="ECO:0000313" key="9">
    <source>
        <dbReference type="Proteomes" id="UP000570514"/>
    </source>
</evidence>
<evidence type="ECO:0000256" key="5">
    <source>
        <dbReference type="ARBA" id="ARBA00022967"/>
    </source>
</evidence>
<evidence type="ECO:0000256" key="3">
    <source>
        <dbReference type="ARBA" id="ARBA00022748"/>
    </source>
</evidence>
<keyword evidence="2" id="KW-0547">Nucleotide-binding</keyword>
<accession>A0A846MVL4</accession>
<feature type="domain" description="ABC transporter" evidence="7">
    <location>
        <begin position="5"/>
        <end position="204"/>
    </location>
</feature>
<keyword evidence="5" id="KW-1278">Translocase</keyword>
<dbReference type="InterPro" id="IPR003593">
    <property type="entry name" value="AAA+_ATPase"/>
</dbReference>
<organism evidence="8 9">
    <name type="scientific">Rhizomicrobium palustre</name>
    <dbReference type="NCBI Taxonomy" id="189966"/>
    <lineage>
        <taxon>Bacteria</taxon>
        <taxon>Pseudomonadati</taxon>
        <taxon>Pseudomonadota</taxon>
        <taxon>Alphaproteobacteria</taxon>
        <taxon>Micropepsales</taxon>
        <taxon>Micropepsaceae</taxon>
        <taxon>Rhizomicrobium</taxon>
    </lineage>
</organism>
<evidence type="ECO:0000256" key="1">
    <source>
        <dbReference type="ARBA" id="ARBA00022448"/>
    </source>
</evidence>
<keyword evidence="1" id="KW-0813">Transport</keyword>
<comment type="caution">
    <text evidence="8">The sequence shown here is derived from an EMBL/GenBank/DDBJ whole genome shotgun (WGS) entry which is preliminary data.</text>
</comment>
<dbReference type="GO" id="GO:0017004">
    <property type="term" value="P:cytochrome complex assembly"/>
    <property type="evidence" value="ECO:0007669"/>
    <property type="project" value="UniProtKB-KW"/>
</dbReference>
<dbReference type="AlphaFoldDB" id="A0A846MVL4"/>
<reference evidence="8 9" key="1">
    <citation type="submission" date="2020-03" db="EMBL/GenBank/DDBJ databases">
        <title>Genomic Encyclopedia of Type Strains, Phase IV (KMG-IV): sequencing the most valuable type-strain genomes for metagenomic binning, comparative biology and taxonomic classification.</title>
        <authorList>
            <person name="Goeker M."/>
        </authorList>
    </citation>
    <scope>NUCLEOTIDE SEQUENCE [LARGE SCALE GENOMIC DNA]</scope>
    <source>
        <strain evidence="8 9">DSM 19867</strain>
    </source>
</reference>
<dbReference type="PROSITE" id="PS00211">
    <property type="entry name" value="ABC_TRANSPORTER_1"/>
    <property type="match status" value="1"/>
</dbReference>
<dbReference type="GO" id="GO:0022857">
    <property type="term" value="F:transmembrane transporter activity"/>
    <property type="evidence" value="ECO:0007669"/>
    <property type="project" value="InterPro"/>
</dbReference>
<dbReference type="Gene3D" id="3.40.50.300">
    <property type="entry name" value="P-loop containing nucleotide triphosphate hydrolases"/>
    <property type="match status" value="1"/>
</dbReference>
<dbReference type="SUPFAM" id="SSF52540">
    <property type="entry name" value="P-loop containing nucleoside triphosphate hydrolases"/>
    <property type="match status" value="1"/>
</dbReference>
<evidence type="ECO:0000256" key="4">
    <source>
        <dbReference type="ARBA" id="ARBA00022840"/>
    </source>
</evidence>
<dbReference type="PROSITE" id="PS50893">
    <property type="entry name" value="ABC_TRANSPORTER_2"/>
    <property type="match status" value="1"/>
</dbReference>
<dbReference type="RefSeq" id="WP_167080985.1">
    <property type="nucleotide sequence ID" value="NZ_BAAADC010000001.1"/>
</dbReference>
<dbReference type="PANTHER" id="PTHR43499">
    <property type="entry name" value="ABC TRANSPORTER I FAMILY MEMBER 1"/>
    <property type="match status" value="1"/>
</dbReference>
<dbReference type="InterPro" id="IPR017871">
    <property type="entry name" value="ABC_transporter-like_CS"/>
</dbReference>
<dbReference type="Proteomes" id="UP000570514">
    <property type="component" value="Unassembled WGS sequence"/>
</dbReference>
<dbReference type="InterPro" id="IPR005895">
    <property type="entry name" value="ABC_transptr_haem_export_CcmA"/>
</dbReference>
<keyword evidence="9" id="KW-1185">Reference proteome</keyword>
<dbReference type="PANTHER" id="PTHR43499:SF1">
    <property type="entry name" value="ABC TRANSPORTER I FAMILY MEMBER 1"/>
    <property type="match status" value="1"/>
</dbReference>
<sequence>MTIALDIDNLLLLRGGRAVLKGLSLSLTGGRVLALEGPNGSGKTSLLRAIAGLLPPFAGRITITEDGRAVSDPEDRSDFIGWLGHQDGIKAQLTVREQVAFWAAMFGSKAEIMPALKRFGIAHLAEARGAILSAGQKRRLALARLSLVGRPLWLLDEPLAALDTAGKALVAEALADHAAKGGMVIAATHEPLGLECERLVLGAA</sequence>
<evidence type="ECO:0000313" key="8">
    <source>
        <dbReference type="EMBL" id="NIK87403.1"/>
    </source>
</evidence>
<name>A0A846MVL4_9PROT</name>
<keyword evidence="6" id="KW-0472">Membrane</keyword>
<evidence type="ECO:0000259" key="7">
    <source>
        <dbReference type="PROSITE" id="PS50893"/>
    </source>
</evidence>
<evidence type="ECO:0000256" key="2">
    <source>
        <dbReference type="ARBA" id="ARBA00022741"/>
    </source>
</evidence>
<dbReference type="InterPro" id="IPR003439">
    <property type="entry name" value="ABC_transporter-like_ATP-bd"/>
</dbReference>